<dbReference type="RefSeq" id="WP_285605884.1">
    <property type="nucleotide sequence ID" value="NZ_BSDC01000001.1"/>
</dbReference>
<sequence>MILLRPSWALPLALAFLPLVSTSPLFANETPGFAARPLPAAVVDAIPVLLDTAAKQKLMASGSYSSFSEGQPKVDLCPDKAAGADIIRTLNATHPNIGIQTLVVAAMPAGLIARTDRPLALYNLIHQFRTMEGLQYFSSTHNKVRTLFTTSHLVKARKDRNSLGDPHYSAIEPTHDLYLEQDDTTFGKNLYVVTVKGHEGGSVELSMSNADRVWWGLVPVLGPGALHLTLVIQASADGGFLYFYGNVGITTTKVFGMEEQVRTSFYNRVIALYNWFSKQAAGS</sequence>
<evidence type="ECO:0000313" key="2">
    <source>
        <dbReference type="EMBL" id="GLH65793.1"/>
    </source>
</evidence>
<feature type="chain" id="PRO_5047284877" description="DUF4159 domain-containing protein" evidence="1">
    <location>
        <begin position="28"/>
        <end position="283"/>
    </location>
</feature>
<gene>
    <name evidence="2" type="ORF">GETHED_01570</name>
</gene>
<reference evidence="2" key="1">
    <citation type="journal article" date="2023" name="Antonie Van Leeuwenhoek">
        <title>Mesoterricola silvestris gen. nov., sp. nov., Mesoterricola sediminis sp. nov., Geothrix oryzae sp. nov., Geothrix edaphica sp. nov., Geothrix rubra sp. nov., and Geothrix limicola sp. nov., six novel members of Acidobacteriota isolated from soils.</title>
        <authorList>
            <person name="Itoh H."/>
            <person name="Sugisawa Y."/>
            <person name="Mise K."/>
            <person name="Xu Z."/>
            <person name="Kuniyasu M."/>
            <person name="Ushijima N."/>
            <person name="Kawano K."/>
            <person name="Kobayashi E."/>
            <person name="Shiratori Y."/>
            <person name="Masuda Y."/>
            <person name="Senoo K."/>
        </authorList>
    </citation>
    <scope>NUCLEOTIDE SEQUENCE</scope>
    <source>
        <strain evidence="2">Red802</strain>
    </source>
</reference>
<protein>
    <recommendedName>
        <fullName evidence="4">DUF4159 domain-containing protein</fullName>
    </recommendedName>
</protein>
<comment type="caution">
    <text evidence="2">The sequence shown here is derived from an EMBL/GenBank/DDBJ whole genome shotgun (WGS) entry which is preliminary data.</text>
</comment>
<feature type="signal peptide" evidence="1">
    <location>
        <begin position="1"/>
        <end position="27"/>
    </location>
</feature>
<organism evidence="2 3">
    <name type="scientific">Geothrix edaphica</name>
    <dbReference type="NCBI Taxonomy" id="2927976"/>
    <lineage>
        <taxon>Bacteria</taxon>
        <taxon>Pseudomonadati</taxon>
        <taxon>Acidobacteriota</taxon>
        <taxon>Holophagae</taxon>
        <taxon>Holophagales</taxon>
        <taxon>Holophagaceae</taxon>
        <taxon>Geothrix</taxon>
    </lineage>
</organism>
<dbReference type="Pfam" id="PF20380">
    <property type="entry name" value="DUF6675"/>
    <property type="match status" value="1"/>
</dbReference>
<evidence type="ECO:0000256" key="1">
    <source>
        <dbReference type="SAM" id="SignalP"/>
    </source>
</evidence>
<dbReference type="Proteomes" id="UP001165044">
    <property type="component" value="Unassembled WGS sequence"/>
</dbReference>
<dbReference type="InterPro" id="IPR046745">
    <property type="entry name" value="DUF6675"/>
</dbReference>
<name>A0ABQ5PTS6_9BACT</name>
<proteinExistence type="predicted"/>
<accession>A0ABQ5PTS6</accession>
<evidence type="ECO:0008006" key="4">
    <source>
        <dbReference type="Google" id="ProtNLM"/>
    </source>
</evidence>
<evidence type="ECO:0000313" key="3">
    <source>
        <dbReference type="Proteomes" id="UP001165044"/>
    </source>
</evidence>
<dbReference type="EMBL" id="BSDC01000001">
    <property type="protein sequence ID" value="GLH65793.1"/>
    <property type="molecule type" value="Genomic_DNA"/>
</dbReference>
<keyword evidence="1" id="KW-0732">Signal</keyword>
<keyword evidence="3" id="KW-1185">Reference proteome</keyword>